<dbReference type="InterPro" id="IPR000866">
    <property type="entry name" value="AhpC/TSA"/>
</dbReference>
<evidence type="ECO:0000259" key="3">
    <source>
        <dbReference type="PROSITE" id="PS51352"/>
    </source>
</evidence>
<dbReference type="InterPro" id="IPR017937">
    <property type="entry name" value="Thioredoxin_CS"/>
</dbReference>
<keyword evidence="5" id="KW-1185">Reference proteome</keyword>
<evidence type="ECO:0000313" key="4">
    <source>
        <dbReference type="EMBL" id="GGE22769.1"/>
    </source>
</evidence>
<name>A0A8J2VE65_9BACL</name>
<dbReference type="InterPro" id="IPR036249">
    <property type="entry name" value="Thioredoxin-like_sf"/>
</dbReference>
<dbReference type="EMBL" id="BMHQ01000009">
    <property type="protein sequence ID" value="GGE22769.1"/>
    <property type="molecule type" value="Genomic_DNA"/>
</dbReference>
<dbReference type="GO" id="GO:0016209">
    <property type="term" value="F:antioxidant activity"/>
    <property type="evidence" value="ECO:0007669"/>
    <property type="project" value="InterPro"/>
</dbReference>
<evidence type="ECO:0000256" key="2">
    <source>
        <dbReference type="SAM" id="MobiDB-lite"/>
    </source>
</evidence>
<keyword evidence="1" id="KW-1015">Disulfide bond</keyword>
<dbReference type="PROSITE" id="PS51352">
    <property type="entry name" value="THIOREDOXIN_2"/>
    <property type="match status" value="1"/>
</dbReference>
<reference evidence="4" key="2">
    <citation type="submission" date="2020-09" db="EMBL/GenBank/DDBJ databases">
        <authorList>
            <person name="Sun Q."/>
            <person name="Zhou Y."/>
        </authorList>
    </citation>
    <scope>NUCLEOTIDE SEQUENCE</scope>
    <source>
        <strain evidence="4">CGMCC 1.15179</strain>
    </source>
</reference>
<protein>
    <submittedName>
        <fullName evidence="4">Thioredoxin</fullName>
    </submittedName>
</protein>
<dbReference type="Pfam" id="PF00578">
    <property type="entry name" value="AhpC-TSA"/>
    <property type="match status" value="1"/>
</dbReference>
<accession>A0A8J2VE65</accession>
<sequence>MVKGQLIRNMVVGLVIVVAVAGAIWAGGSKEKASQPSSSKTAVDTSKKKEEQPVSQGKGSREERPQEGFRAPDFTLKTMDGKEVRLSDNDGKPALINFWASWCPPCKAEMPHIQEAYEQYKGKVNFHMVNLAVQDNPDEMKKYIQKEKFTFPILLDETGEVAQEYNVTGIPQTVIVNTEGEIVKVVIGAMTKDQLQELLKMVTSG</sequence>
<dbReference type="Proteomes" id="UP000625210">
    <property type="component" value="Unassembled WGS sequence"/>
</dbReference>
<proteinExistence type="predicted"/>
<comment type="caution">
    <text evidence="4">The sequence shown here is derived from an EMBL/GenBank/DDBJ whole genome shotgun (WGS) entry which is preliminary data.</text>
</comment>
<feature type="domain" description="Thioredoxin" evidence="3">
    <location>
        <begin position="65"/>
        <end position="204"/>
    </location>
</feature>
<dbReference type="Gene3D" id="3.40.30.10">
    <property type="entry name" value="Glutaredoxin"/>
    <property type="match status" value="1"/>
</dbReference>
<feature type="compositionally biased region" description="Polar residues" evidence="2">
    <location>
        <begin position="34"/>
        <end position="44"/>
    </location>
</feature>
<dbReference type="InterPro" id="IPR013766">
    <property type="entry name" value="Thioredoxin_domain"/>
</dbReference>
<dbReference type="InterPro" id="IPR050553">
    <property type="entry name" value="Thioredoxin_ResA/DsbE_sf"/>
</dbReference>
<organism evidence="4 5">
    <name type="scientific">Marinithermofilum abyssi</name>
    <dbReference type="NCBI Taxonomy" id="1571185"/>
    <lineage>
        <taxon>Bacteria</taxon>
        <taxon>Bacillati</taxon>
        <taxon>Bacillota</taxon>
        <taxon>Bacilli</taxon>
        <taxon>Bacillales</taxon>
        <taxon>Thermoactinomycetaceae</taxon>
        <taxon>Marinithermofilum</taxon>
    </lineage>
</organism>
<dbReference type="SUPFAM" id="SSF52833">
    <property type="entry name" value="Thioredoxin-like"/>
    <property type="match status" value="1"/>
</dbReference>
<dbReference type="GO" id="GO:0016491">
    <property type="term" value="F:oxidoreductase activity"/>
    <property type="evidence" value="ECO:0007669"/>
    <property type="project" value="InterPro"/>
</dbReference>
<dbReference type="PANTHER" id="PTHR42852:SF17">
    <property type="entry name" value="THIOREDOXIN-LIKE PROTEIN HI_1115"/>
    <property type="match status" value="1"/>
</dbReference>
<dbReference type="CDD" id="cd02966">
    <property type="entry name" value="TlpA_like_family"/>
    <property type="match status" value="1"/>
</dbReference>
<evidence type="ECO:0000256" key="1">
    <source>
        <dbReference type="ARBA" id="ARBA00023157"/>
    </source>
</evidence>
<gene>
    <name evidence="4" type="ORF">GCM10011571_26050</name>
</gene>
<feature type="region of interest" description="Disordered" evidence="2">
    <location>
        <begin position="29"/>
        <end position="73"/>
    </location>
</feature>
<reference evidence="4" key="1">
    <citation type="journal article" date="2014" name="Int. J. Syst. Evol. Microbiol.">
        <title>Complete genome sequence of Corynebacterium casei LMG S-19264T (=DSM 44701T), isolated from a smear-ripened cheese.</title>
        <authorList>
            <consortium name="US DOE Joint Genome Institute (JGI-PGF)"/>
            <person name="Walter F."/>
            <person name="Albersmeier A."/>
            <person name="Kalinowski J."/>
            <person name="Ruckert C."/>
        </authorList>
    </citation>
    <scope>NUCLEOTIDE SEQUENCE</scope>
    <source>
        <strain evidence="4">CGMCC 1.15179</strain>
    </source>
</reference>
<dbReference type="AlphaFoldDB" id="A0A8J2VE65"/>
<evidence type="ECO:0000313" key="5">
    <source>
        <dbReference type="Proteomes" id="UP000625210"/>
    </source>
</evidence>
<dbReference type="PANTHER" id="PTHR42852">
    <property type="entry name" value="THIOL:DISULFIDE INTERCHANGE PROTEIN DSBE"/>
    <property type="match status" value="1"/>
</dbReference>
<dbReference type="PROSITE" id="PS00194">
    <property type="entry name" value="THIOREDOXIN_1"/>
    <property type="match status" value="1"/>
</dbReference>